<evidence type="ECO:0000259" key="1">
    <source>
        <dbReference type="SMART" id="SM00960"/>
    </source>
</evidence>
<gene>
    <name evidence="2" type="ORF">ORD21_11170</name>
</gene>
<dbReference type="SMART" id="SM00960">
    <property type="entry name" value="Robl_LC7"/>
    <property type="match status" value="1"/>
</dbReference>
<dbReference type="Gene3D" id="3.30.450.30">
    <property type="entry name" value="Dynein light chain 2a, cytoplasmic"/>
    <property type="match status" value="1"/>
</dbReference>
<accession>A0ABU4DRS6</accession>
<keyword evidence="3" id="KW-1185">Reference proteome</keyword>
<sequence length="113" mass="11652">MKLAALNDVPGVVASALVGPDGLPIESYGDGGGALAAELAALRGSLDRMERRLGSGEITRLTVTSERIEIVALAAGKFTLGVALVRGHDTRSAQQTLAKLAQDVAALPHLERP</sequence>
<dbReference type="SUPFAM" id="SSF103196">
    <property type="entry name" value="Roadblock/LC7 domain"/>
    <property type="match status" value="1"/>
</dbReference>
<name>A0ABU4DRS6_9DEIO</name>
<organism evidence="2 3">
    <name type="scientific">Deinococcus arenicola</name>
    <dbReference type="NCBI Taxonomy" id="2994950"/>
    <lineage>
        <taxon>Bacteria</taxon>
        <taxon>Thermotogati</taxon>
        <taxon>Deinococcota</taxon>
        <taxon>Deinococci</taxon>
        <taxon>Deinococcales</taxon>
        <taxon>Deinococcaceae</taxon>
        <taxon>Deinococcus</taxon>
    </lineage>
</organism>
<dbReference type="InterPro" id="IPR004942">
    <property type="entry name" value="Roadblock/LAMTOR2_dom"/>
</dbReference>
<comment type="caution">
    <text evidence="2">The sequence shown here is derived from an EMBL/GenBank/DDBJ whole genome shotgun (WGS) entry which is preliminary data.</text>
</comment>
<feature type="domain" description="Roadblock/LAMTOR2" evidence="1">
    <location>
        <begin position="2"/>
        <end position="84"/>
    </location>
</feature>
<dbReference type="RefSeq" id="WP_317640478.1">
    <property type="nucleotide sequence ID" value="NZ_JAPMIV010000019.1"/>
</dbReference>
<dbReference type="EMBL" id="JAPMIV010000019">
    <property type="protein sequence ID" value="MDV6375146.1"/>
    <property type="molecule type" value="Genomic_DNA"/>
</dbReference>
<reference evidence="2 3" key="1">
    <citation type="submission" date="2022-11" db="EMBL/GenBank/DDBJ databases">
        <title>Deinococcus ZS9-10, Low Temperature and Draught-tolerating, UV-resistant Bacteria from Continental Antarctica.</title>
        <authorList>
            <person name="Cheng L."/>
        </authorList>
    </citation>
    <scope>NUCLEOTIDE SEQUENCE [LARGE SCALE GENOMIC DNA]</scope>
    <source>
        <strain evidence="2 3">ZS9-10</strain>
    </source>
</reference>
<protein>
    <submittedName>
        <fullName evidence="2">Roadblock/LC7 domain-containing protein</fullName>
    </submittedName>
</protein>
<proteinExistence type="predicted"/>
<dbReference type="Proteomes" id="UP001276150">
    <property type="component" value="Unassembled WGS sequence"/>
</dbReference>
<evidence type="ECO:0000313" key="3">
    <source>
        <dbReference type="Proteomes" id="UP001276150"/>
    </source>
</evidence>
<evidence type="ECO:0000313" key="2">
    <source>
        <dbReference type="EMBL" id="MDV6375146.1"/>
    </source>
</evidence>
<dbReference type="Pfam" id="PF03259">
    <property type="entry name" value="Robl_LC7"/>
    <property type="match status" value="1"/>
</dbReference>